<dbReference type="KEGG" id="wei:EQG49_03580"/>
<keyword evidence="6" id="KW-0472">Membrane</keyword>
<dbReference type="InterPro" id="IPR023214">
    <property type="entry name" value="HAD_sf"/>
</dbReference>
<protein>
    <submittedName>
        <fullName evidence="7">Uncharacterized protein</fullName>
    </submittedName>
</protein>
<evidence type="ECO:0000256" key="3">
    <source>
        <dbReference type="ARBA" id="ARBA00022475"/>
    </source>
</evidence>
<reference evidence="8" key="1">
    <citation type="submission" date="2019-03" db="EMBL/GenBank/DDBJ databases">
        <title>Weissella sp. 26KH-42 Genome sequencing.</title>
        <authorList>
            <person name="Heo J."/>
            <person name="Kim S.-J."/>
            <person name="Kim J.-S."/>
            <person name="Hong S.-B."/>
            <person name="Kwon S.-W."/>
        </authorList>
    </citation>
    <scope>NUCLEOTIDE SEQUENCE [LARGE SCALE GENOMIC DNA]</scope>
    <source>
        <strain evidence="8">26KH-42</strain>
    </source>
</reference>
<keyword evidence="8" id="KW-1185">Reference proteome</keyword>
<evidence type="ECO:0000256" key="6">
    <source>
        <dbReference type="ARBA" id="ARBA00023136"/>
    </source>
</evidence>
<dbReference type="GO" id="GO:0005886">
    <property type="term" value="C:plasma membrane"/>
    <property type="evidence" value="ECO:0007669"/>
    <property type="project" value="UniProtKB-SubCell"/>
</dbReference>
<dbReference type="SUPFAM" id="SSF56784">
    <property type="entry name" value="HAD-like"/>
    <property type="match status" value="1"/>
</dbReference>
<sequence>MKNTWIFGASDFIGNPKWLYQYINQFRNDIEIWWIADNKNRLQEIKKANPEINIVLRDSTQASRLYKTASVYVEDQFREYYPEELNENIVFLNLWHGVGLKKIEMNSPFNGTLSTRIMKKYIKYTDIFSRRTLFLSTSEEMDKHFADNVMVPEERFIKGGYPRVELNKIVNSNAVDLRQAAGVSSDTKVVMFAPTYRDAGITGSFDMLIPDMNAVYDALEASNSMLIINLHPKMRTDGTYQQILKEFVDKPRTVFIENGQDIYELFNQIDYTIIDYSSIFYDLMASGQDHFVRYTPDFEEYLSYQPLMERYYDETYGEVVNDFETLLQILRSPNMDAMLDTAARNRIQEYFFSHANGRDGIDAMIDFVLQYKLPANEGLPTLHSYDIFDTLIKRTVGVPEGIFFYVQEQLRESGLNFPRYVIDNYPEVRHQAEFDARDYKRKTQFERESDVIEIEFMDIFNRMAEIHSLNQEQVNFLAEKEKEIEIKNADPIDWRIEQIEEQLANGDEVVLISDMYLPYETVKAMLHHADARLDKLPLYLSTDVGYQKTTLLLFKYVFFNMRYHFEHWVHYGDNPRADKRAPKRLGIETVNHKLMGFNDYEQSLVEKVRSYESYLVANIFRKDRRSKTYVDANTQVRAERYFAKGYTGLYLVPYVDWAIRRAINDNVDTMYFISRDGVFLKELADAIIDEQGLSMKTKLIYGSRKAWRIPGYVHEVDDAAFSVFGLFQSSVKKYEDILRTGILTDDEFDEFFPMLGDLKVKQTPYTGRDRDRIRSAAKNSKGYREHLVKIGAERRELVRDYLKSEINFDEKFVFVEFWGRGYTQDSLTNLLEDAAGREIPTEFYYARSIYGTTGHSIRTRFTSDAASLTFIESIFARVPMNSLTEYERTADGKVVPVIEDRPNKFARKFSKHTVSFAKRYARLEVKNRILLDRELFDFAINYFHENPDDENIIRVFAPLEDNIALDGTPEQYAPLIRAKSALFKPIKELKRGTRSFDMSVARSSKKVQFIIERKIEFAAWQRKRKRLKDKKN</sequence>
<dbReference type="EMBL" id="CP037940">
    <property type="protein sequence ID" value="QBO35603.1"/>
    <property type="molecule type" value="Genomic_DNA"/>
</dbReference>
<evidence type="ECO:0000256" key="5">
    <source>
        <dbReference type="ARBA" id="ARBA00022944"/>
    </source>
</evidence>
<keyword evidence="4" id="KW-0808">Transferase</keyword>
<dbReference type="PANTHER" id="PTHR37316:SF3">
    <property type="entry name" value="TEICHOIC ACID GLYCEROL-PHOSPHATE TRANSFERASE"/>
    <property type="match status" value="1"/>
</dbReference>
<dbReference type="OrthoDB" id="9816564at2"/>
<evidence type="ECO:0000313" key="8">
    <source>
        <dbReference type="Proteomes" id="UP000292886"/>
    </source>
</evidence>
<dbReference type="AlphaFoldDB" id="A0A4P6YSK5"/>
<dbReference type="Proteomes" id="UP000292886">
    <property type="component" value="Chromosome"/>
</dbReference>
<dbReference type="InterPro" id="IPR043149">
    <property type="entry name" value="TagF_N"/>
</dbReference>
<gene>
    <name evidence="7" type="ORF">EQG49_03580</name>
</gene>
<organism evidence="7 8">
    <name type="scientific">Periweissella cryptocerci</name>
    <dbReference type="NCBI Taxonomy" id="2506420"/>
    <lineage>
        <taxon>Bacteria</taxon>
        <taxon>Bacillati</taxon>
        <taxon>Bacillota</taxon>
        <taxon>Bacilli</taxon>
        <taxon>Lactobacillales</taxon>
        <taxon>Lactobacillaceae</taxon>
        <taxon>Periweissella</taxon>
    </lineage>
</organism>
<name>A0A4P6YSK5_9LACO</name>
<dbReference type="GO" id="GO:0019350">
    <property type="term" value="P:teichoic acid biosynthetic process"/>
    <property type="evidence" value="ECO:0007669"/>
    <property type="project" value="UniProtKB-KW"/>
</dbReference>
<dbReference type="Gene3D" id="3.40.50.12580">
    <property type="match status" value="1"/>
</dbReference>
<evidence type="ECO:0000256" key="4">
    <source>
        <dbReference type="ARBA" id="ARBA00022679"/>
    </source>
</evidence>
<keyword evidence="5" id="KW-0777">Teichoic acid biosynthesis</keyword>
<dbReference type="InterPro" id="IPR051612">
    <property type="entry name" value="Teichoic_Acid_Biosynth"/>
</dbReference>
<evidence type="ECO:0000313" key="7">
    <source>
        <dbReference type="EMBL" id="QBO35603.1"/>
    </source>
</evidence>
<dbReference type="InterPro" id="IPR043148">
    <property type="entry name" value="TagF_C"/>
</dbReference>
<dbReference type="RefSeq" id="WP_133362682.1">
    <property type="nucleotide sequence ID" value="NZ_CP037940.1"/>
</dbReference>
<dbReference type="Gene3D" id="3.40.50.1000">
    <property type="entry name" value="HAD superfamily/HAD-like"/>
    <property type="match status" value="1"/>
</dbReference>
<evidence type="ECO:0000256" key="2">
    <source>
        <dbReference type="ARBA" id="ARBA00010488"/>
    </source>
</evidence>
<proteinExistence type="inferred from homology"/>
<dbReference type="InterPro" id="IPR036412">
    <property type="entry name" value="HAD-like_sf"/>
</dbReference>
<dbReference type="GO" id="GO:0047355">
    <property type="term" value="F:CDP-glycerol glycerophosphotransferase activity"/>
    <property type="evidence" value="ECO:0007669"/>
    <property type="project" value="InterPro"/>
</dbReference>
<dbReference type="Gene3D" id="3.40.50.11820">
    <property type="match status" value="1"/>
</dbReference>
<dbReference type="SUPFAM" id="SSF53756">
    <property type="entry name" value="UDP-Glycosyltransferase/glycogen phosphorylase"/>
    <property type="match status" value="1"/>
</dbReference>
<dbReference type="Pfam" id="PF04464">
    <property type="entry name" value="Glyphos_transf"/>
    <property type="match status" value="1"/>
</dbReference>
<comment type="similarity">
    <text evidence="2">Belongs to the CDP-glycerol glycerophosphotransferase family.</text>
</comment>
<accession>A0A4P6YSK5</accession>
<evidence type="ECO:0000256" key="1">
    <source>
        <dbReference type="ARBA" id="ARBA00004202"/>
    </source>
</evidence>
<keyword evidence="3" id="KW-1003">Cell membrane</keyword>
<dbReference type="PANTHER" id="PTHR37316">
    <property type="entry name" value="TEICHOIC ACID GLYCEROL-PHOSPHATE PRIMASE"/>
    <property type="match status" value="1"/>
</dbReference>
<dbReference type="InterPro" id="IPR007554">
    <property type="entry name" value="Glycerophosphate_synth"/>
</dbReference>
<dbReference type="Gene3D" id="1.10.150.400">
    <property type="match status" value="1"/>
</dbReference>
<comment type="subcellular location">
    <subcellularLocation>
        <location evidence="1">Cell membrane</location>
        <topology evidence="1">Peripheral membrane protein</topology>
    </subcellularLocation>
</comment>